<proteinExistence type="predicted"/>
<evidence type="ECO:0000313" key="2">
    <source>
        <dbReference type="Proteomes" id="UP000504618"/>
    </source>
</evidence>
<dbReference type="RefSeq" id="XP_024879469.1">
    <property type="nucleotide sequence ID" value="XM_025023701.1"/>
</dbReference>
<feature type="non-terminal residue" evidence="3">
    <location>
        <position position="62"/>
    </location>
</feature>
<dbReference type="InterPro" id="IPR029148">
    <property type="entry name" value="FACT-SPT16_Nlobe"/>
</dbReference>
<dbReference type="OrthoDB" id="10251642at2759"/>
<organism evidence="2 3">
    <name type="scientific">Temnothorax curvispinosus</name>
    <dbReference type="NCBI Taxonomy" id="300111"/>
    <lineage>
        <taxon>Eukaryota</taxon>
        <taxon>Metazoa</taxon>
        <taxon>Ecdysozoa</taxon>
        <taxon>Arthropoda</taxon>
        <taxon>Hexapoda</taxon>
        <taxon>Insecta</taxon>
        <taxon>Pterygota</taxon>
        <taxon>Neoptera</taxon>
        <taxon>Endopterygota</taxon>
        <taxon>Hymenoptera</taxon>
        <taxon>Apocrita</taxon>
        <taxon>Aculeata</taxon>
        <taxon>Formicoidea</taxon>
        <taxon>Formicidae</taxon>
        <taxon>Myrmicinae</taxon>
        <taxon>Temnothorax</taxon>
    </lineage>
</organism>
<accession>A0A6J1QB24</accession>
<dbReference type="Gene3D" id="3.40.350.10">
    <property type="entry name" value="Creatinase/prolidase N-terminal domain"/>
    <property type="match status" value="1"/>
</dbReference>
<dbReference type="InterPro" id="IPR029149">
    <property type="entry name" value="Creatin/AminoP/Spt16_N"/>
</dbReference>
<sequence>MANPSLDKDMFFRRIKRLYAAWKDGEVGTDDSFSKMDCLLSAVGTDFDEDEDRVYSKSTALQ</sequence>
<evidence type="ECO:0000313" key="3">
    <source>
        <dbReference type="RefSeq" id="XP_024879469.1"/>
    </source>
</evidence>
<dbReference type="GeneID" id="112459528"/>
<reference evidence="3" key="1">
    <citation type="submission" date="2025-08" db="UniProtKB">
        <authorList>
            <consortium name="RefSeq"/>
        </authorList>
    </citation>
    <scope>IDENTIFICATION</scope>
    <source>
        <tissue evidence="3">Whole body</tissue>
    </source>
</reference>
<evidence type="ECO:0000259" key="1">
    <source>
        <dbReference type="Pfam" id="PF14826"/>
    </source>
</evidence>
<feature type="domain" description="FACT complex subunit SPT16 N-terminal lobe" evidence="1">
    <location>
        <begin position="6"/>
        <end position="62"/>
    </location>
</feature>
<gene>
    <name evidence="3" type="primary">LOC112459528</name>
</gene>
<dbReference type="Pfam" id="PF14826">
    <property type="entry name" value="FACT-Spt16_Nlob"/>
    <property type="match status" value="1"/>
</dbReference>
<name>A0A6J1QB24_9HYME</name>
<dbReference type="AlphaFoldDB" id="A0A6J1QB24"/>
<dbReference type="Proteomes" id="UP000504618">
    <property type="component" value="Unplaced"/>
</dbReference>
<keyword evidence="2" id="KW-1185">Reference proteome</keyword>
<protein>
    <submittedName>
        <fullName evidence="3">FACT complex subunit spt16-like</fullName>
    </submittedName>
</protein>